<keyword evidence="2" id="KW-1185">Reference proteome</keyword>
<dbReference type="InterPro" id="IPR012337">
    <property type="entry name" value="RNaseH-like_sf"/>
</dbReference>
<dbReference type="PANTHER" id="PTHR47723">
    <property type="entry name" value="OS05G0353850 PROTEIN"/>
    <property type="match status" value="1"/>
</dbReference>
<evidence type="ECO:0000313" key="2">
    <source>
        <dbReference type="Proteomes" id="UP001281410"/>
    </source>
</evidence>
<proteinExistence type="predicted"/>
<dbReference type="Gene3D" id="3.30.420.10">
    <property type="entry name" value="Ribonuclease H-like superfamily/Ribonuclease H"/>
    <property type="match status" value="1"/>
</dbReference>
<dbReference type="SUPFAM" id="SSF53098">
    <property type="entry name" value="Ribonuclease H-like"/>
    <property type="match status" value="1"/>
</dbReference>
<dbReference type="GO" id="GO:0003676">
    <property type="term" value="F:nucleic acid binding"/>
    <property type="evidence" value="ECO:0007669"/>
    <property type="project" value="InterPro"/>
</dbReference>
<dbReference type="InterPro" id="IPR044730">
    <property type="entry name" value="RNase_H-like_dom_plant"/>
</dbReference>
<accession>A0AAE0B7L1</accession>
<dbReference type="AlphaFoldDB" id="A0AAE0B7L1"/>
<dbReference type="EMBL" id="JANJYJ010000001">
    <property type="protein sequence ID" value="KAK3231286.1"/>
    <property type="molecule type" value="Genomic_DNA"/>
</dbReference>
<dbReference type="CDD" id="cd06222">
    <property type="entry name" value="RNase_H_like"/>
    <property type="match status" value="1"/>
</dbReference>
<dbReference type="Proteomes" id="UP001281410">
    <property type="component" value="Unassembled WGS sequence"/>
</dbReference>
<comment type="caution">
    <text evidence="1">The sequence shown here is derived from an EMBL/GenBank/DDBJ whole genome shotgun (WGS) entry which is preliminary data.</text>
</comment>
<protein>
    <recommendedName>
        <fullName evidence="3">RNase H type-1 domain-containing protein</fullName>
    </recommendedName>
</protein>
<evidence type="ECO:0000313" key="1">
    <source>
        <dbReference type="EMBL" id="KAK3231286.1"/>
    </source>
</evidence>
<reference evidence="1" key="1">
    <citation type="journal article" date="2023" name="Plant J.">
        <title>Genome sequences and population genomics provide insights into the demographic history, inbreeding, and mutation load of two 'living fossil' tree species of Dipteronia.</title>
        <authorList>
            <person name="Feng Y."/>
            <person name="Comes H.P."/>
            <person name="Chen J."/>
            <person name="Zhu S."/>
            <person name="Lu R."/>
            <person name="Zhang X."/>
            <person name="Li P."/>
            <person name="Qiu J."/>
            <person name="Olsen K.M."/>
            <person name="Qiu Y."/>
        </authorList>
    </citation>
    <scope>NUCLEOTIDE SEQUENCE</scope>
    <source>
        <strain evidence="1">NBL</strain>
    </source>
</reference>
<evidence type="ECO:0008006" key="3">
    <source>
        <dbReference type="Google" id="ProtNLM"/>
    </source>
</evidence>
<gene>
    <name evidence="1" type="ORF">Dsin_003167</name>
</gene>
<dbReference type="PANTHER" id="PTHR47723:SF22">
    <property type="entry name" value="RNASE H TYPE-1 DOMAIN-CONTAINING PROTEIN"/>
    <property type="match status" value="1"/>
</dbReference>
<organism evidence="1 2">
    <name type="scientific">Dipteronia sinensis</name>
    <dbReference type="NCBI Taxonomy" id="43782"/>
    <lineage>
        <taxon>Eukaryota</taxon>
        <taxon>Viridiplantae</taxon>
        <taxon>Streptophyta</taxon>
        <taxon>Embryophyta</taxon>
        <taxon>Tracheophyta</taxon>
        <taxon>Spermatophyta</taxon>
        <taxon>Magnoliopsida</taxon>
        <taxon>eudicotyledons</taxon>
        <taxon>Gunneridae</taxon>
        <taxon>Pentapetalae</taxon>
        <taxon>rosids</taxon>
        <taxon>malvids</taxon>
        <taxon>Sapindales</taxon>
        <taxon>Sapindaceae</taxon>
        <taxon>Hippocastanoideae</taxon>
        <taxon>Acereae</taxon>
        <taxon>Dipteronia</taxon>
    </lineage>
</organism>
<name>A0AAE0B7L1_9ROSI</name>
<sequence length="246" mass="28140">MQKSYPPHHLFWLSAKGCVSDGIAWSYNSKGIFSVGSYRRVLEELQEVTVSIPTFFWKGFGPLNVEFFSWQLWRGCCTNTVKEWLTGWTGLCPVTKLERVWCSMFSAIVWTIWESRNQLNFEGKNPSVQHASDLVKFMIVWWFKHLRKGCHDSVQSLLLNFQVLCVKSKKNTLSRIKDWTPPSVNTLKFNVDGSSRGKPEPAGIREVLRDSNGKFLCLFSFSVGIADSNSTEIWAIQKAVELCLAN</sequence>
<dbReference type="InterPro" id="IPR053151">
    <property type="entry name" value="RNase_H-like"/>
</dbReference>
<dbReference type="InterPro" id="IPR036397">
    <property type="entry name" value="RNaseH_sf"/>
</dbReference>